<dbReference type="EMBL" id="NIDE01000020">
    <property type="protein sequence ID" value="OWK34377.1"/>
    <property type="molecule type" value="Genomic_DNA"/>
</dbReference>
<sequence>MAVPDGKHVCHRIGDQTAGGFVFDPEDDRERLTPGFAL</sequence>
<reference evidence="2" key="1">
    <citation type="submission" date="2017-06" db="EMBL/GenBank/DDBJ databases">
        <title>Genome analysis of Fimbriiglobus ruber SP5, the first member of the order Planctomycetales with confirmed chitinolytic capability.</title>
        <authorList>
            <person name="Ravin N.V."/>
            <person name="Rakitin A.L."/>
            <person name="Ivanova A.A."/>
            <person name="Beletsky A.V."/>
            <person name="Kulichevskaya I.S."/>
            <person name="Mardanov A.V."/>
            <person name="Dedysh S.N."/>
        </authorList>
    </citation>
    <scope>NUCLEOTIDE SEQUENCE [LARGE SCALE GENOMIC DNA]</scope>
    <source>
        <strain evidence="2">SP5</strain>
    </source>
</reference>
<proteinExistence type="predicted"/>
<comment type="caution">
    <text evidence="1">The sequence shown here is derived from an EMBL/GenBank/DDBJ whole genome shotgun (WGS) entry which is preliminary data.</text>
</comment>
<name>A0A225DE29_9BACT</name>
<gene>
    <name evidence="1" type="ORF">FRUB_10348</name>
</gene>
<dbReference type="Proteomes" id="UP000214646">
    <property type="component" value="Unassembled WGS sequence"/>
</dbReference>
<evidence type="ECO:0000313" key="1">
    <source>
        <dbReference type="EMBL" id="OWK34377.1"/>
    </source>
</evidence>
<organism evidence="1 2">
    <name type="scientific">Fimbriiglobus ruber</name>
    <dbReference type="NCBI Taxonomy" id="1908690"/>
    <lineage>
        <taxon>Bacteria</taxon>
        <taxon>Pseudomonadati</taxon>
        <taxon>Planctomycetota</taxon>
        <taxon>Planctomycetia</taxon>
        <taxon>Gemmatales</taxon>
        <taxon>Gemmataceae</taxon>
        <taxon>Fimbriiglobus</taxon>
    </lineage>
</organism>
<accession>A0A225DE29</accession>
<keyword evidence="2" id="KW-1185">Reference proteome</keyword>
<dbReference type="AlphaFoldDB" id="A0A225DE29"/>
<protein>
    <submittedName>
        <fullName evidence="1">Uncharacterized protein</fullName>
    </submittedName>
</protein>
<evidence type="ECO:0000313" key="2">
    <source>
        <dbReference type="Proteomes" id="UP000214646"/>
    </source>
</evidence>